<dbReference type="Proteomes" id="UP000799778">
    <property type="component" value="Unassembled WGS sequence"/>
</dbReference>
<evidence type="ECO:0000313" key="2">
    <source>
        <dbReference type="Proteomes" id="UP000799778"/>
    </source>
</evidence>
<dbReference type="RefSeq" id="XP_033378242.1">
    <property type="nucleotide sequence ID" value="XM_033534515.1"/>
</dbReference>
<protein>
    <submittedName>
        <fullName evidence="1">Uncharacterized protein</fullName>
    </submittedName>
</protein>
<gene>
    <name evidence="1" type="ORF">BU24DRAFT_66865</name>
</gene>
<sequence>MKLLQCQRLCWAFQLSRGVASTVPTPGEDLPPTFEIPSLHFHLCSSAAVSSVAIVNVAAPTEGLSYLQSITVSSSSIPREVQMRLHDFFGHLNKLCSEAQSSYHLRLCSTTTYFTRLYLSRNLSRPLSPPSPTLAPSSPSI</sequence>
<dbReference type="AlphaFoldDB" id="A0A6A5XAG6"/>
<organism evidence="1 2">
    <name type="scientific">Aaosphaeria arxii CBS 175.79</name>
    <dbReference type="NCBI Taxonomy" id="1450172"/>
    <lineage>
        <taxon>Eukaryota</taxon>
        <taxon>Fungi</taxon>
        <taxon>Dikarya</taxon>
        <taxon>Ascomycota</taxon>
        <taxon>Pezizomycotina</taxon>
        <taxon>Dothideomycetes</taxon>
        <taxon>Pleosporomycetidae</taxon>
        <taxon>Pleosporales</taxon>
        <taxon>Pleosporales incertae sedis</taxon>
        <taxon>Aaosphaeria</taxon>
    </lineage>
</organism>
<dbReference type="EMBL" id="ML978077">
    <property type="protein sequence ID" value="KAF2009903.1"/>
    <property type="molecule type" value="Genomic_DNA"/>
</dbReference>
<name>A0A6A5XAG6_9PLEO</name>
<reference evidence="1" key="1">
    <citation type="journal article" date="2020" name="Stud. Mycol.">
        <title>101 Dothideomycetes genomes: a test case for predicting lifestyles and emergence of pathogens.</title>
        <authorList>
            <person name="Haridas S."/>
            <person name="Albert R."/>
            <person name="Binder M."/>
            <person name="Bloem J."/>
            <person name="Labutti K."/>
            <person name="Salamov A."/>
            <person name="Andreopoulos B."/>
            <person name="Baker S."/>
            <person name="Barry K."/>
            <person name="Bills G."/>
            <person name="Bluhm B."/>
            <person name="Cannon C."/>
            <person name="Castanera R."/>
            <person name="Culley D."/>
            <person name="Daum C."/>
            <person name="Ezra D."/>
            <person name="Gonzalez J."/>
            <person name="Henrissat B."/>
            <person name="Kuo A."/>
            <person name="Liang C."/>
            <person name="Lipzen A."/>
            <person name="Lutzoni F."/>
            <person name="Magnuson J."/>
            <person name="Mondo S."/>
            <person name="Nolan M."/>
            <person name="Ohm R."/>
            <person name="Pangilinan J."/>
            <person name="Park H.-J."/>
            <person name="Ramirez L."/>
            <person name="Alfaro M."/>
            <person name="Sun H."/>
            <person name="Tritt A."/>
            <person name="Yoshinaga Y."/>
            <person name="Zwiers L.-H."/>
            <person name="Turgeon B."/>
            <person name="Goodwin S."/>
            <person name="Spatafora J."/>
            <person name="Crous P."/>
            <person name="Grigoriev I."/>
        </authorList>
    </citation>
    <scope>NUCLEOTIDE SEQUENCE</scope>
    <source>
        <strain evidence="1">CBS 175.79</strain>
    </source>
</reference>
<evidence type="ECO:0000313" key="1">
    <source>
        <dbReference type="EMBL" id="KAF2009903.1"/>
    </source>
</evidence>
<proteinExistence type="predicted"/>
<keyword evidence="2" id="KW-1185">Reference proteome</keyword>
<accession>A0A6A5XAG6</accession>
<dbReference type="GeneID" id="54291912"/>